<keyword evidence="8" id="KW-1185">Reference proteome</keyword>
<dbReference type="InterPro" id="IPR008949">
    <property type="entry name" value="Isoprenoid_synthase_dom_sf"/>
</dbReference>
<reference evidence="7 8" key="1">
    <citation type="submission" date="2022-09" db="EMBL/GenBank/DDBJ databases">
        <authorList>
            <person name="Palmer J.M."/>
        </authorList>
    </citation>
    <scope>NUCLEOTIDE SEQUENCE [LARGE SCALE GENOMIC DNA]</scope>
    <source>
        <strain evidence="7 8">DSM 7382</strain>
    </source>
</reference>
<dbReference type="PANTHER" id="PTHR35201:SF4">
    <property type="entry name" value="BETA-PINACENE SYNTHASE-RELATED"/>
    <property type="match status" value="1"/>
</dbReference>
<dbReference type="PANTHER" id="PTHR35201">
    <property type="entry name" value="TERPENE SYNTHASE"/>
    <property type="match status" value="1"/>
</dbReference>
<evidence type="ECO:0000256" key="4">
    <source>
        <dbReference type="ARBA" id="ARBA00022842"/>
    </source>
</evidence>
<dbReference type="EMBL" id="JASBNA010000006">
    <property type="protein sequence ID" value="KAK7690953.1"/>
    <property type="molecule type" value="Genomic_DNA"/>
</dbReference>
<accession>A0AAW0GBN2</accession>
<evidence type="ECO:0000256" key="2">
    <source>
        <dbReference type="ARBA" id="ARBA00006333"/>
    </source>
</evidence>
<sequence length="336" mass="38290">MSRFGADSFVLPDLVAHCTYPLSLNPEWYPVSRGSEEFLLKEADFSEKKRGIFMGLKAGELTSACYPHCDAFSLQVASDFMGYLFTLDDWSDDFDEHDTRGLADCVMNALRDPRGFETDKPAGILAKNFFSRYVSKGGPGCIKRFVHTMDLFFLAVERQTIDRHDGIVPELESYIPIRRDTSGCKPCFALIEFAANIDLPDEVVEHPTIAALEEATNDLITWSNDIFSFNVEQSRGDTHNMIVVVMRERELNLQDAVDFVGELCKQSIDRFEHDRRTIPSWGPEIDRDVQTYIQGLQDWIVGSLHWSFDTTRYFGQDGAEIKLHRHIKLLPLTEAV</sequence>
<comment type="cofactor">
    <cofactor evidence="1 6">
        <name>Mg(2+)</name>
        <dbReference type="ChEBI" id="CHEBI:18420"/>
    </cofactor>
</comment>
<dbReference type="SFLD" id="SFLDS00005">
    <property type="entry name" value="Isoprenoid_Synthase_Type_I"/>
    <property type="match status" value="1"/>
</dbReference>
<dbReference type="GO" id="GO:0046872">
    <property type="term" value="F:metal ion binding"/>
    <property type="evidence" value="ECO:0007669"/>
    <property type="project" value="UniProtKB-KW"/>
</dbReference>
<comment type="similarity">
    <text evidence="2 6">Belongs to the terpene synthase family.</text>
</comment>
<dbReference type="Proteomes" id="UP001385951">
    <property type="component" value="Unassembled WGS sequence"/>
</dbReference>
<dbReference type="SUPFAM" id="SSF48576">
    <property type="entry name" value="Terpenoid synthases"/>
    <property type="match status" value="1"/>
</dbReference>
<dbReference type="EC" id="4.2.3.-" evidence="6"/>
<evidence type="ECO:0000256" key="5">
    <source>
        <dbReference type="ARBA" id="ARBA00023239"/>
    </source>
</evidence>
<proteinExistence type="inferred from homology"/>
<evidence type="ECO:0000256" key="3">
    <source>
        <dbReference type="ARBA" id="ARBA00022723"/>
    </source>
</evidence>
<comment type="caution">
    <text evidence="7">The sequence shown here is derived from an EMBL/GenBank/DDBJ whole genome shotgun (WGS) entry which is preliminary data.</text>
</comment>
<evidence type="ECO:0000256" key="1">
    <source>
        <dbReference type="ARBA" id="ARBA00001946"/>
    </source>
</evidence>
<dbReference type="AlphaFoldDB" id="A0AAW0GBN2"/>
<protein>
    <recommendedName>
        <fullName evidence="6">Terpene synthase</fullName>
        <ecNumber evidence="6">4.2.3.-</ecNumber>
    </recommendedName>
</protein>
<keyword evidence="5 6" id="KW-0456">Lyase</keyword>
<organism evidence="7 8">
    <name type="scientific">Cerrena zonata</name>
    <dbReference type="NCBI Taxonomy" id="2478898"/>
    <lineage>
        <taxon>Eukaryota</taxon>
        <taxon>Fungi</taxon>
        <taxon>Dikarya</taxon>
        <taxon>Basidiomycota</taxon>
        <taxon>Agaricomycotina</taxon>
        <taxon>Agaricomycetes</taxon>
        <taxon>Polyporales</taxon>
        <taxon>Cerrenaceae</taxon>
        <taxon>Cerrena</taxon>
    </lineage>
</organism>
<evidence type="ECO:0000313" key="7">
    <source>
        <dbReference type="EMBL" id="KAK7690953.1"/>
    </source>
</evidence>
<dbReference type="GO" id="GO:0008299">
    <property type="term" value="P:isoprenoid biosynthetic process"/>
    <property type="evidence" value="ECO:0007669"/>
    <property type="project" value="UniProtKB-ARBA"/>
</dbReference>
<name>A0AAW0GBN2_9APHY</name>
<evidence type="ECO:0000313" key="8">
    <source>
        <dbReference type="Proteomes" id="UP001385951"/>
    </source>
</evidence>
<keyword evidence="4 6" id="KW-0460">Magnesium</keyword>
<keyword evidence="3 6" id="KW-0479">Metal-binding</keyword>
<dbReference type="GO" id="GO:0010333">
    <property type="term" value="F:terpene synthase activity"/>
    <property type="evidence" value="ECO:0007669"/>
    <property type="project" value="InterPro"/>
</dbReference>
<dbReference type="SFLD" id="SFLDG01020">
    <property type="entry name" value="Terpene_Cyclase_Like_2"/>
    <property type="match status" value="1"/>
</dbReference>
<dbReference type="Pfam" id="PF19086">
    <property type="entry name" value="Terpene_syn_C_2"/>
    <property type="match status" value="1"/>
</dbReference>
<evidence type="ECO:0000256" key="6">
    <source>
        <dbReference type="RuleBase" id="RU366034"/>
    </source>
</evidence>
<dbReference type="Gene3D" id="1.10.600.10">
    <property type="entry name" value="Farnesyl Diphosphate Synthase"/>
    <property type="match status" value="1"/>
</dbReference>
<gene>
    <name evidence="7" type="ORF">QCA50_006056</name>
</gene>
<dbReference type="InterPro" id="IPR034686">
    <property type="entry name" value="Terpene_cyclase-like_2"/>
</dbReference>